<evidence type="ECO:0000259" key="2">
    <source>
        <dbReference type="Pfam" id="PF13592"/>
    </source>
</evidence>
<dbReference type="Pfam" id="PF13518">
    <property type="entry name" value="HTH_28"/>
    <property type="match status" value="1"/>
</dbReference>
<dbReference type="InterPro" id="IPR055247">
    <property type="entry name" value="InsJ-like_HTH"/>
</dbReference>
<dbReference type="EMBL" id="VFIA01000159">
    <property type="protein sequence ID" value="MBC3795407.1"/>
    <property type="molecule type" value="Genomic_DNA"/>
</dbReference>
<name>A0ABR6WFT5_9BACT</name>
<evidence type="ECO:0000313" key="4">
    <source>
        <dbReference type="Proteomes" id="UP000700732"/>
    </source>
</evidence>
<comment type="caution">
    <text evidence="3">The sequence shown here is derived from an EMBL/GenBank/DDBJ whole genome shotgun (WGS) entry which is preliminary data.</text>
</comment>
<evidence type="ECO:0000259" key="1">
    <source>
        <dbReference type="Pfam" id="PF13518"/>
    </source>
</evidence>
<dbReference type="Proteomes" id="UP000700732">
    <property type="component" value="Unassembled WGS sequence"/>
</dbReference>
<dbReference type="Pfam" id="PF13592">
    <property type="entry name" value="HTH_33"/>
    <property type="match status" value="1"/>
</dbReference>
<dbReference type="SUPFAM" id="SSF46689">
    <property type="entry name" value="Homeodomain-like"/>
    <property type="match status" value="1"/>
</dbReference>
<dbReference type="InterPro" id="IPR025959">
    <property type="entry name" value="Winged_HTH_dom"/>
</dbReference>
<organism evidence="3 4">
    <name type="scientific">Spirosoma utsteinense</name>
    <dbReference type="NCBI Taxonomy" id="2585773"/>
    <lineage>
        <taxon>Bacteria</taxon>
        <taxon>Pseudomonadati</taxon>
        <taxon>Bacteroidota</taxon>
        <taxon>Cytophagia</taxon>
        <taxon>Cytophagales</taxon>
        <taxon>Cytophagaceae</taxon>
        <taxon>Spirosoma</taxon>
    </lineage>
</organism>
<feature type="domain" description="Winged helix-turn helix" evidence="2">
    <location>
        <begin position="106"/>
        <end position="162"/>
    </location>
</feature>
<gene>
    <name evidence="3" type="ORF">FH603_5945</name>
</gene>
<proteinExistence type="predicted"/>
<reference evidence="3 4" key="1">
    <citation type="submission" date="2019-06" db="EMBL/GenBank/DDBJ databases">
        <title>Spirosoma utsteinense sp. nov. isolated from Antarctic ice-free soils.</title>
        <authorList>
            <person name="Tahon G."/>
        </authorList>
    </citation>
    <scope>NUCLEOTIDE SEQUENCE [LARGE SCALE GENOMIC DNA]</scope>
    <source>
        <strain evidence="3 4">LMG 31447</strain>
    </source>
</reference>
<sequence>MSYISGMNYSTKIKEDLDLLQTIEKQQYKAQCRDHVRFLRLLKSGQCSTQTEAAKRVNLSLRQAQRVWKTYQEKGLETLLQPRKATYFGKLSTTQISHLRRFLLDDQAQTLADIQAYLAGSLGVEYTLGGVFDLCKRLKIKPKTGRPVHIEQAPGAIEIFKKSLLR</sequence>
<protein>
    <submittedName>
        <fullName evidence="3">Transposase</fullName>
    </submittedName>
</protein>
<feature type="domain" description="Insertion element IS150 protein InsJ-like helix-turn-helix" evidence="1">
    <location>
        <begin position="37"/>
        <end position="84"/>
    </location>
</feature>
<evidence type="ECO:0000313" key="3">
    <source>
        <dbReference type="EMBL" id="MBC3795407.1"/>
    </source>
</evidence>
<dbReference type="InterPro" id="IPR009057">
    <property type="entry name" value="Homeodomain-like_sf"/>
</dbReference>
<dbReference type="RefSeq" id="WP_186742751.1">
    <property type="nucleotide sequence ID" value="NZ_VFIA01000159.1"/>
</dbReference>
<keyword evidence="4" id="KW-1185">Reference proteome</keyword>
<accession>A0ABR6WFT5</accession>